<evidence type="ECO:0000313" key="3">
    <source>
        <dbReference type="Proteomes" id="UP001299068"/>
    </source>
</evidence>
<keyword evidence="1" id="KW-0812">Transmembrane</keyword>
<keyword evidence="1" id="KW-1133">Transmembrane helix</keyword>
<sequence>MVEIFITIIFIIILLINIYFLIDDTINSILIKKIQPLNNKKYKKFFYYYITLGYINSNEILKDNNNLYNKILAKEDLSKNDLDYLNKHL</sequence>
<reference evidence="2 3" key="1">
    <citation type="journal article" date="2021" name="Cell Host Microbe">
        <title>in vivo commensal control of Clostridioides difficile virulence.</title>
        <authorList>
            <person name="Girinathan B.P."/>
            <person name="Dibenedetto N."/>
            <person name="Worley J.N."/>
            <person name="Peltier J."/>
            <person name="Arrieta-Ortiz M.L."/>
            <person name="Rupa Christinal Immanuel S."/>
            <person name="Lavin R."/>
            <person name="Delaney M.L."/>
            <person name="Cummins C."/>
            <person name="Hoffmann M."/>
            <person name="Luo Y."/>
            <person name="Gonzalez-Escalona N."/>
            <person name="Allard M."/>
            <person name="Onderdonk A.B."/>
            <person name="Gerber G.K."/>
            <person name="Sonenshein A.L."/>
            <person name="Baliga N."/>
            <person name="Dupuy B."/>
            <person name="Bry L."/>
        </authorList>
    </citation>
    <scope>NUCLEOTIDE SEQUENCE [LARGE SCALE GENOMIC DNA]</scope>
    <source>
        <strain evidence="2 3">DSM 599</strain>
    </source>
</reference>
<gene>
    <name evidence="2" type="ORF">K5V21_12620</name>
</gene>
<evidence type="ECO:0000313" key="2">
    <source>
        <dbReference type="EMBL" id="MBY0756291.1"/>
    </source>
</evidence>
<keyword evidence="3" id="KW-1185">Reference proteome</keyword>
<feature type="transmembrane region" description="Helical" evidence="1">
    <location>
        <begin position="6"/>
        <end position="22"/>
    </location>
</feature>
<accession>A0ABS7KZQ7</accession>
<evidence type="ECO:0000256" key="1">
    <source>
        <dbReference type="SAM" id="Phobius"/>
    </source>
</evidence>
<name>A0ABS7KZQ7_CLOSR</name>
<organism evidence="2 3">
    <name type="scientific">Clostridium sardiniense</name>
    <name type="common">Clostridium absonum</name>
    <dbReference type="NCBI Taxonomy" id="29369"/>
    <lineage>
        <taxon>Bacteria</taxon>
        <taxon>Bacillati</taxon>
        <taxon>Bacillota</taxon>
        <taxon>Clostridia</taxon>
        <taxon>Eubacteriales</taxon>
        <taxon>Clostridiaceae</taxon>
        <taxon>Clostridium</taxon>
    </lineage>
</organism>
<dbReference type="EMBL" id="JAIKTU010000010">
    <property type="protein sequence ID" value="MBY0756291.1"/>
    <property type="molecule type" value="Genomic_DNA"/>
</dbReference>
<dbReference type="Proteomes" id="UP001299068">
    <property type="component" value="Unassembled WGS sequence"/>
</dbReference>
<comment type="caution">
    <text evidence="2">The sequence shown here is derived from an EMBL/GenBank/DDBJ whole genome shotgun (WGS) entry which is preliminary data.</text>
</comment>
<protein>
    <submittedName>
        <fullName evidence="2">Uncharacterized protein</fullName>
    </submittedName>
</protein>
<proteinExistence type="predicted"/>
<keyword evidence="1" id="KW-0472">Membrane</keyword>